<sequence length="430" mass="47980">MPGKGKRRKAGRRNHPDSDDESVTDTGSYISGSDAHSVLDEGNDNNEVEEIYEQDSYNDEIDGLTSKSAQSRVSHFRKVGKSFTDKYVPDFIEDRKFTLTDAIERSLKKGKGEEQSTAAKLSTLMCAQLGDYAEDVYKDLKPTMTKIANDNAASIAGRSECCWSLSMNQFLSGKDLSEFLELSQLLSNVFAGSYLKGNGAMAKVTPELAVLHAAAISSWTLLLTTMNSGDINNLLKSAQTNTSMPSLDQLSGLLQSPHLDVRMTAGEALAVIFELGRNYSEDYEQDWAEELVESLRELATDSNKFRAKKDKTIQRATFRDILRYIEEDITPETQIRFGKETLFLEGWCARTQYNACCRLLGPSINIHLAENQVLRDVFNLGIKIVEPIGDPTKKVPKFQKTLMNAAAFKARTKIRNKCRSKRSADLADEF</sequence>
<dbReference type="EMBL" id="JBJJXI010000108">
    <property type="protein sequence ID" value="KAL3391805.1"/>
    <property type="molecule type" value="Genomic_DNA"/>
</dbReference>
<gene>
    <name evidence="5" type="ORF">TKK_013705</name>
</gene>
<dbReference type="Gene3D" id="1.25.10.10">
    <property type="entry name" value="Leucine-rich Repeat Variant"/>
    <property type="match status" value="1"/>
</dbReference>
<evidence type="ECO:0008006" key="7">
    <source>
        <dbReference type="Google" id="ProtNLM"/>
    </source>
</evidence>
<feature type="compositionally biased region" description="Basic residues" evidence="2">
    <location>
        <begin position="1"/>
        <end position="13"/>
    </location>
</feature>
<comment type="similarity">
    <text evidence="1">Belongs to the IFRD family.</text>
</comment>
<dbReference type="InterPro" id="IPR016024">
    <property type="entry name" value="ARM-type_fold"/>
</dbReference>
<dbReference type="SUPFAM" id="SSF48371">
    <property type="entry name" value="ARM repeat"/>
    <property type="match status" value="1"/>
</dbReference>
<dbReference type="AlphaFoldDB" id="A0ABD2WFN3"/>
<evidence type="ECO:0000313" key="5">
    <source>
        <dbReference type="EMBL" id="KAL3391805.1"/>
    </source>
</evidence>
<dbReference type="InterPro" id="IPR006921">
    <property type="entry name" value="Interferon-rel_develop_reg_C"/>
</dbReference>
<evidence type="ECO:0000256" key="1">
    <source>
        <dbReference type="ARBA" id="ARBA00008828"/>
    </source>
</evidence>
<dbReference type="InterPro" id="IPR039777">
    <property type="entry name" value="IFRD"/>
</dbReference>
<comment type="caution">
    <text evidence="5">The sequence shown here is derived from an EMBL/GenBank/DDBJ whole genome shotgun (WGS) entry which is preliminary data.</text>
</comment>
<evidence type="ECO:0000313" key="6">
    <source>
        <dbReference type="Proteomes" id="UP001627154"/>
    </source>
</evidence>
<organism evidence="5 6">
    <name type="scientific">Trichogramma kaykai</name>
    <dbReference type="NCBI Taxonomy" id="54128"/>
    <lineage>
        <taxon>Eukaryota</taxon>
        <taxon>Metazoa</taxon>
        <taxon>Ecdysozoa</taxon>
        <taxon>Arthropoda</taxon>
        <taxon>Hexapoda</taxon>
        <taxon>Insecta</taxon>
        <taxon>Pterygota</taxon>
        <taxon>Neoptera</taxon>
        <taxon>Endopterygota</taxon>
        <taxon>Hymenoptera</taxon>
        <taxon>Apocrita</taxon>
        <taxon>Proctotrupomorpha</taxon>
        <taxon>Chalcidoidea</taxon>
        <taxon>Trichogrammatidae</taxon>
        <taxon>Trichogramma</taxon>
    </lineage>
</organism>
<dbReference type="PANTHER" id="PTHR12354">
    <property type="entry name" value="INTERFERON-RELATED DEVELOPMENTAL REGULATOR"/>
    <property type="match status" value="1"/>
</dbReference>
<evidence type="ECO:0000259" key="4">
    <source>
        <dbReference type="Pfam" id="PF05004"/>
    </source>
</evidence>
<dbReference type="PANTHER" id="PTHR12354:SF1">
    <property type="entry name" value="INTERFERON-RELATED DEVELOPMENTAL REGULATOR 1"/>
    <property type="match status" value="1"/>
</dbReference>
<feature type="domain" description="Interferon-related developmental regulator C-terminal" evidence="3">
    <location>
        <begin position="371"/>
        <end position="423"/>
    </location>
</feature>
<proteinExistence type="inferred from homology"/>
<accession>A0ABD2WFN3</accession>
<dbReference type="Proteomes" id="UP001627154">
    <property type="component" value="Unassembled WGS sequence"/>
</dbReference>
<feature type="region of interest" description="Disordered" evidence="2">
    <location>
        <begin position="1"/>
        <end position="47"/>
    </location>
</feature>
<protein>
    <recommendedName>
        <fullName evidence="7">Interferon-related developmental regulator 1</fullName>
    </recommendedName>
</protein>
<keyword evidence="6" id="KW-1185">Reference proteome</keyword>
<dbReference type="Pfam" id="PF04836">
    <property type="entry name" value="IFRD_C"/>
    <property type="match status" value="1"/>
</dbReference>
<evidence type="ECO:0000259" key="3">
    <source>
        <dbReference type="Pfam" id="PF04836"/>
    </source>
</evidence>
<dbReference type="InterPro" id="IPR011989">
    <property type="entry name" value="ARM-like"/>
</dbReference>
<dbReference type="InterPro" id="IPR007701">
    <property type="entry name" value="Interferon-rel_develop_reg_N"/>
</dbReference>
<feature type="domain" description="Interferon-related developmental regulator N-terminal" evidence="4">
    <location>
        <begin position="31"/>
        <end position="326"/>
    </location>
</feature>
<reference evidence="5 6" key="1">
    <citation type="journal article" date="2024" name="bioRxiv">
        <title>A reference genome for Trichogramma kaykai: A tiny desert-dwelling parasitoid wasp with competing sex-ratio distorters.</title>
        <authorList>
            <person name="Culotta J."/>
            <person name="Lindsey A.R."/>
        </authorList>
    </citation>
    <scope>NUCLEOTIDE SEQUENCE [LARGE SCALE GENOMIC DNA]</scope>
    <source>
        <strain evidence="5 6">KSX58</strain>
    </source>
</reference>
<dbReference type="Pfam" id="PF05004">
    <property type="entry name" value="IFRD"/>
    <property type="match status" value="1"/>
</dbReference>
<name>A0ABD2WFN3_9HYME</name>
<evidence type="ECO:0000256" key="2">
    <source>
        <dbReference type="SAM" id="MobiDB-lite"/>
    </source>
</evidence>